<feature type="region of interest" description="Disordered" evidence="1">
    <location>
        <begin position="385"/>
        <end position="406"/>
    </location>
</feature>
<organism evidence="2 3">
    <name type="scientific">Halococcus saccharolyticus DSM 5350</name>
    <dbReference type="NCBI Taxonomy" id="1227455"/>
    <lineage>
        <taxon>Archaea</taxon>
        <taxon>Methanobacteriati</taxon>
        <taxon>Methanobacteriota</taxon>
        <taxon>Stenosarchaea group</taxon>
        <taxon>Halobacteria</taxon>
        <taxon>Halobacteriales</taxon>
        <taxon>Halococcaceae</taxon>
        <taxon>Halococcus</taxon>
    </lineage>
</organism>
<dbReference type="InParanoid" id="M0MTC0"/>
<accession>M0MTC0</accession>
<name>M0MTC0_9EURY</name>
<evidence type="ECO:0000313" key="3">
    <source>
        <dbReference type="Proteomes" id="UP000011669"/>
    </source>
</evidence>
<evidence type="ECO:0000256" key="1">
    <source>
        <dbReference type="SAM" id="MobiDB-lite"/>
    </source>
</evidence>
<comment type="caution">
    <text evidence="2">The sequence shown here is derived from an EMBL/GenBank/DDBJ whole genome shotgun (WGS) entry which is preliminary data.</text>
</comment>
<keyword evidence="3" id="KW-1185">Reference proteome</keyword>
<protein>
    <submittedName>
        <fullName evidence="2">Uncharacterized protein</fullName>
    </submittedName>
</protein>
<dbReference type="PATRIC" id="fig|1227455.4.peg.177"/>
<dbReference type="EMBL" id="AOMD01000002">
    <property type="protein sequence ID" value="EMA47979.1"/>
    <property type="molecule type" value="Genomic_DNA"/>
</dbReference>
<evidence type="ECO:0000313" key="2">
    <source>
        <dbReference type="EMBL" id="EMA47979.1"/>
    </source>
</evidence>
<proteinExistence type="predicted"/>
<gene>
    <name evidence="2" type="ORF">C449_00865</name>
</gene>
<reference evidence="2 3" key="1">
    <citation type="journal article" date="2014" name="PLoS Genet.">
        <title>Phylogenetically driven sequencing of extremely halophilic archaea reveals strategies for static and dynamic osmo-response.</title>
        <authorList>
            <person name="Becker E.A."/>
            <person name="Seitzer P.M."/>
            <person name="Tritt A."/>
            <person name="Larsen D."/>
            <person name="Krusor M."/>
            <person name="Yao A.I."/>
            <person name="Wu D."/>
            <person name="Madern D."/>
            <person name="Eisen J.A."/>
            <person name="Darling A.E."/>
            <person name="Facciotti M.T."/>
        </authorList>
    </citation>
    <scope>NUCLEOTIDE SEQUENCE [LARGE SCALE GENOMIC DNA]</scope>
    <source>
        <strain evidence="2 3">DSM 5350</strain>
    </source>
</reference>
<dbReference type="STRING" id="1227455.C449_00865"/>
<dbReference type="RefSeq" id="WP_006075977.1">
    <property type="nucleotide sequence ID" value="NZ_AOMD01000002.1"/>
</dbReference>
<dbReference type="Proteomes" id="UP000011669">
    <property type="component" value="Unassembled WGS sequence"/>
</dbReference>
<sequence>MPSEDPDESRPIVLRPKEEFYAPVYPALSDAPSIEGITVAIDGSGADPAGIYDYIGGQWSGPHGGPSNLPDSIIDESTTVANTESYTFEEYLTATEDASDPKRVNLDVDTSTLDTRYLKRVSEDFEVHPLSDPGSDAPATPQGFRFEPGPASAAAQGGYFYADSPDTITSTQSFGCDFVNTTAPDGSTISSSTWALATEYAVGAGGHDLSVSVYARPTADYTAYDDGQTHSDSETFTGEDDAFIDVRCYDSSLQPLSLATTTQYSATASEQYFAAGNTTSLSGSTWVSLTHTASLPAEATFVEVRIQTADNNDMWASRGTVGSGNASILFDDYNATYAAGLRRSAVLDHDHDTAYYPRSEANNQFIDESDESTLSVASADAATTAQGVDSSGTSAGDILTPNSSGGTQWQANTGMWRVVDEASLASGAPADQRVTGGVGANEYRLLYRVETTSNTQVISLRANLNSTQNYYNLTRQTSGLREFSETTWHLAYAENSHHVAGRVNLSASTGGDADWITMSHQGNLVGSGREEGVRGHLEEAYDDINIVTLLSGGEVNGGEIKLLARNI</sequence>
<dbReference type="AlphaFoldDB" id="M0MTC0"/>